<dbReference type="PANTHER" id="PTHR33867:SF1">
    <property type="entry name" value="RIBOSOME MATURATION FACTOR RIMP"/>
    <property type="match status" value="1"/>
</dbReference>
<organism evidence="7 8">
    <name type="scientific">Hirschia litorea</name>
    <dbReference type="NCBI Taxonomy" id="1199156"/>
    <lineage>
        <taxon>Bacteria</taxon>
        <taxon>Pseudomonadati</taxon>
        <taxon>Pseudomonadota</taxon>
        <taxon>Alphaproteobacteria</taxon>
        <taxon>Hyphomonadales</taxon>
        <taxon>Hyphomonadaceae</taxon>
        <taxon>Hirschia</taxon>
    </lineage>
</organism>
<dbReference type="Gene3D" id="3.30.300.70">
    <property type="entry name" value="RimP-like superfamily, N-terminal"/>
    <property type="match status" value="1"/>
</dbReference>
<dbReference type="EMBL" id="JBHTBR010000005">
    <property type="protein sequence ID" value="MFC7292289.1"/>
    <property type="molecule type" value="Genomic_DNA"/>
</dbReference>
<evidence type="ECO:0000259" key="6">
    <source>
        <dbReference type="Pfam" id="PF17384"/>
    </source>
</evidence>
<dbReference type="InterPro" id="IPR028998">
    <property type="entry name" value="RimP_C"/>
</dbReference>
<dbReference type="RefSeq" id="WP_382167600.1">
    <property type="nucleotide sequence ID" value="NZ_JBHTBR010000005.1"/>
</dbReference>
<proteinExistence type="inferred from homology"/>
<gene>
    <name evidence="3 7" type="primary">rimP</name>
    <name evidence="7" type="ORF">ACFQS8_11720</name>
</gene>
<keyword evidence="1 3" id="KW-0963">Cytoplasm</keyword>
<evidence type="ECO:0000256" key="4">
    <source>
        <dbReference type="SAM" id="MobiDB-lite"/>
    </source>
</evidence>
<dbReference type="HAMAP" id="MF_01077">
    <property type="entry name" value="RimP"/>
    <property type="match status" value="1"/>
</dbReference>
<evidence type="ECO:0000259" key="5">
    <source>
        <dbReference type="Pfam" id="PF02576"/>
    </source>
</evidence>
<evidence type="ECO:0000313" key="8">
    <source>
        <dbReference type="Proteomes" id="UP001596492"/>
    </source>
</evidence>
<protein>
    <recommendedName>
        <fullName evidence="3">Ribosome maturation factor RimP</fullName>
    </recommendedName>
</protein>
<evidence type="ECO:0000313" key="7">
    <source>
        <dbReference type="EMBL" id="MFC7292289.1"/>
    </source>
</evidence>
<dbReference type="InterPro" id="IPR035956">
    <property type="entry name" value="RimP_N_sf"/>
</dbReference>
<evidence type="ECO:0000256" key="2">
    <source>
        <dbReference type="ARBA" id="ARBA00022517"/>
    </source>
</evidence>
<comment type="similarity">
    <text evidence="3">Belongs to the RimP family.</text>
</comment>
<reference evidence="8" key="1">
    <citation type="journal article" date="2019" name="Int. J. Syst. Evol. Microbiol.">
        <title>The Global Catalogue of Microorganisms (GCM) 10K type strain sequencing project: providing services to taxonomists for standard genome sequencing and annotation.</title>
        <authorList>
            <consortium name="The Broad Institute Genomics Platform"/>
            <consortium name="The Broad Institute Genome Sequencing Center for Infectious Disease"/>
            <person name="Wu L."/>
            <person name="Ma J."/>
        </authorList>
    </citation>
    <scope>NUCLEOTIDE SEQUENCE [LARGE SCALE GENOMIC DNA]</scope>
    <source>
        <strain evidence="8">CCUG 51308</strain>
    </source>
</reference>
<keyword evidence="2 3" id="KW-0690">Ribosome biogenesis</keyword>
<accession>A0ABW2IMB5</accession>
<comment type="function">
    <text evidence="3">Required for maturation of 30S ribosomal subunits.</text>
</comment>
<dbReference type="Pfam" id="PF17384">
    <property type="entry name" value="DUF150_C"/>
    <property type="match status" value="1"/>
</dbReference>
<dbReference type="InterPro" id="IPR003728">
    <property type="entry name" value="Ribosome_maturation_RimP"/>
</dbReference>
<dbReference type="NCBIfam" id="NF000932">
    <property type="entry name" value="PRK00092.2-5"/>
    <property type="match status" value="1"/>
</dbReference>
<comment type="subcellular location">
    <subcellularLocation>
        <location evidence="3">Cytoplasm</location>
    </subcellularLocation>
</comment>
<feature type="compositionally biased region" description="Acidic residues" evidence="4">
    <location>
        <begin position="169"/>
        <end position="193"/>
    </location>
</feature>
<dbReference type="SUPFAM" id="SSF74942">
    <property type="entry name" value="YhbC-like, C-terminal domain"/>
    <property type="match status" value="1"/>
</dbReference>
<dbReference type="CDD" id="cd01734">
    <property type="entry name" value="YlxS_C"/>
    <property type="match status" value="1"/>
</dbReference>
<dbReference type="InterPro" id="IPR028989">
    <property type="entry name" value="RimP_N"/>
</dbReference>
<feature type="domain" description="Ribosome maturation factor RimP C-terminal" evidence="6">
    <location>
        <begin position="89"/>
        <end position="153"/>
    </location>
</feature>
<dbReference type="InterPro" id="IPR036847">
    <property type="entry name" value="RimP_C_sf"/>
</dbReference>
<dbReference type="Proteomes" id="UP001596492">
    <property type="component" value="Unassembled WGS sequence"/>
</dbReference>
<dbReference type="Pfam" id="PF02576">
    <property type="entry name" value="RimP_N"/>
    <property type="match status" value="1"/>
</dbReference>
<comment type="caution">
    <text evidence="7">The sequence shown here is derived from an EMBL/GenBank/DDBJ whole genome shotgun (WGS) entry which is preliminary data.</text>
</comment>
<name>A0ABW2IMB5_9PROT</name>
<keyword evidence="8" id="KW-1185">Reference proteome</keyword>
<dbReference type="SUPFAM" id="SSF75420">
    <property type="entry name" value="YhbC-like, N-terminal domain"/>
    <property type="match status" value="1"/>
</dbReference>
<dbReference type="PANTHER" id="PTHR33867">
    <property type="entry name" value="RIBOSOME MATURATION FACTOR RIMP"/>
    <property type="match status" value="1"/>
</dbReference>
<feature type="domain" description="Ribosome maturation factor RimP N-terminal" evidence="5">
    <location>
        <begin position="14"/>
        <end position="86"/>
    </location>
</feature>
<sequence length="212" mass="23642">MRALSEIEKRILDIIEPEATSIGLEIVRIRMMGANTPILQIMAEKPDGTMDVEDCAKLSRAIGPILDVEDPIHSEYNLEVSSPGIDRPLTRAKDFSNWLTHEARIEVGMPINGRKRFHGFITGQTDGIVSLDLKDGSQADIAIADMVKASLVMNDRLIEDAQSRGQAPELDEDQFDEFEDTESDDIEDNDDFSENNNADVNQVDDPAQRKDD</sequence>
<feature type="region of interest" description="Disordered" evidence="4">
    <location>
        <begin position="162"/>
        <end position="212"/>
    </location>
</feature>
<evidence type="ECO:0000256" key="3">
    <source>
        <dbReference type="HAMAP-Rule" id="MF_01077"/>
    </source>
</evidence>
<evidence type="ECO:0000256" key="1">
    <source>
        <dbReference type="ARBA" id="ARBA00022490"/>
    </source>
</evidence>